<proteinExistence type="predicted"/>
<evidence type="ECO:0000259" key="1">
    <source>
        <dbReference type="Pfam" id="PF01883"/>
    </source>
</evidence>
<dbReference type="InterPro" id="IPR052339">
    <property type="entry name" value="Fe-S_Maturation_MIP18"/>
</dbReference>
<dbReference type="PANTHER" id="PTHR42831:SF1">
    <property type="entry name" value="FE-S PROTEIN MATURATION AUXILIARY FACTOR YITW"/>
    <property type="match status" value="1"/>
</dbReference>
<feature type="domain" description="MIP18 family-like" evidence="1">
    <location>
        <begin position="16"/>
        <end position="87"/>
    </location>
</feature>
<dbReference type="Proteomes" id="UP000293912">
    <property type="component" value="Chromosome"/>
</dbReference>
<name>A0A4P6WYN4_HYDPS</name>
<accession>A0A4P6WYN4</accession>
<reference evidence="2 3" key="1">
    <citation type="submission" date="2019-03" db="EMBL/GenBank/DDBJ databases">
        <authorList>
            <person name="Sebastian G."/>
            <person name="Baumann P."/>
            <person name="Ruckert C."/>
            <person name="Kalinowski J."/>
            <person name="Nebel B."/>
            <person name="Takors R."/>
            <person name="Blombach B."/>
        </authorList>
    </citation>
    <scope>NUCLEOTIDE SEQUENCE [LARGE SCALE GENOMIC DNA]</scope>
    <source>
        <strain evidence="2 3">DSM 1084</strain>
    </source>
</reference>
<dbReference type="InterPro" id="IPR034904">
    <property type="entry name" value="FSCA_dom_sf"/>
</dbReference>
<evidence type="ECO:0000313" key="3">
    <source>
        <dbReference type="Proteomes" id="UP000293912"/>
    </source>
</evidence>
<organism evidence="2 3">
    <name type="scientific">Hydrogenophaga pseudoflava</name>
    <name type="common">Pseudomonas carboxydoflava</name>
    <dbReference type="NCBI Taxonomy" id="47421"/>
    <lineage>
        <taxon>Bacteria</taxon>
        <taxon>Pseudomonadati</taxon>
        <taxon>Pseudomonadota</taxon>
        <taxon>Betaproteobacteria</taxon>
        <taxon>Burkholderiales</taxon>
        <taxon>Comamonadaceae</taxon>
        <taxon>Hydrogenophaga</taxon>
    </lineage>
</organism>
<dbReference type="Pfam" id="PF01883">
    <property type="entry name" value="FeS_assembly_P"/>
    <property type="match status" value="1"/>
</dbReference>
<dbReference type="KEGG" id="hpse:HPF_07415"/>
<evidence type="ECO:0000313" key="2">
    <source>
        <dbReference type="EMBL" id="QBM27506.1"/>
    </source>
</evidence>
<dbReference type="Gene3D" id="3.30.300.130">
    <property type="entry name" value="Fe-S cluster assembly (FSCA)"/>
    <property type="match status" value="1"/>
</dbReference>
<dbReference type="AlphaFoldDB" id="A0A4P6WYN4"/>
<dbReference type="InterPro" id="IPR002744">
    <property type="entry name" value="MIP18-like"/>
</dbReference>
<dbReference type="RefSeq" id="WP_066150018.1">
    <property type="nucleotide sequence ID" value="NZ_CP037867.1"/>
</dbReference>
<dbReference type="PANTHER" id="PTHR42831">
    <property type="entry name" value="FE-S PROTEIN MATURATION AUXILIARY FACTOR YITW"/>
    <property type="match status" value="1"/>
</dbReference>
<sequence length="110" mass="11612">MDTKTDTNAPGADLHSAVMAALATVDDPEMGENLVDLGVVGEVRIDGASVAVTLIPTSATCPMADVMVDDALTAVQRVCPPGTTVDVQMDWDTEWSPERLAPALRARFGW</sequence>
<dbReference type="SUPFAM" id="SSF117916">
    <property type="entry name" value="Fe-S cluster assembly (FSCA) domain-like"/>
    <property type="match status" value="1"/>
</dbReference>
<dbReference type="EMBL" id="CP037867">
    <property type="protein sequence ID" value="QBM27506.1"/>
    <property type="molecule type" value="Genomic_DNA"/>
</dbReference>
<keyword evidence="3" id="KW-1185">Reference proteome</keyword>
<protein>
    <recommendedName>
        <fullName evidence="1">MIP18 family-like domain-containing protein</fullName>
    </recommendedName>
</protein>
<gene>
    <name evidence="2" type="ORF">HPF_07415</name>
</gene>